<dbReference type="InterPro" id="IPR050341">
    <property type="entry name" value="PP1_catalytic_subunit"/>
</dbReference>
<dbReference type="RefSeq" id="XP_068350823.1">
    <property type="nucleotide sequence ID" value="XM_068510625.1"/>
</dbReference>
<keyword evidence="3 8" id="KW-0378">Hydrolase</keyword>
<dbReference type="PANTHER" id="PTHR11668:SF300">
    <property type="entry name" value="SERINE_THREONINE-PROTEIN PHOSPHATASE"/>
    <property type="match status" value="1"/>
</dbReference>
<organism evidence="11 12">
    <name type="scientific">Tritrichomonas foetus</name>
    <dbReference type="NCBI Taxonomy" id="1144522"/>
    <lineage>
        <taxon>Eukaryota</taxon>
        <taxon>Metamonada</taxon>
        <taxon>Parabasalia</taxon>
        <taxon>Tritrichomonadida</taxon>
        <taxon>Tritrichomonadidae</taxon>
        <taxon>Tritrichomonas</taxon>
    </lineage>
</organism>
<dbReference type="EMBL" id="MLAK01001101">
    <property type="protein sequence ID" value="OHS97686.1"/>
    <property type="molecule type" value="Genomic_DNA"/>
</dbReference>
<evidence type="ECO:0000256" key="1">
    <source>
        <dbReference type="ARBA" id="ARBA00001936"/>
    </source>
</evidence>
<keyword evidence="4" id="KW-0904">Protein phosphatase</keyword>
<comment type="similarity">
    <text evidence="8">Belongs to the PPP phosphatase family.</text>
</comment>
<dbReference type="GO" id="GO:0005737">
    <property type="term" value="C:cytoplasm"/>
    <property type="evidence" value="ECO:0007669"/>
    <property type="project" value="TreeGrafter"/>
</dbReference>
<comment type="caution">
    <text evidence="11">The sequence shown here is derived from an EMBL/GenBank/DDBJ whole genome shotgun (WGS) entry which is preliminary data.</text>
</comment>
<evidence type="ECO:0000256" key="6">
    <source>
        <dbReference type="ARBA" id="ARBA00047761"/>
    </source>
</evidence>
<dbReference type="OrthoDB" id="10267127at2759"/>
<dbReference type="EC" id="3.1.3.16" evidence="8"/>
<evidence type="ECO:0000256" key="3">
    <source>
        <dbReference type="ARBA" id="ARBA00022801"/>
    </source>
</evidence>
<proteinExistence type="inferred from homology"/>
<keyword evidence="12" id="KW-1185">Reference proteome</keyword>
<gene>
    <name evidence="11" type="ORF">TRFO_36089</name>
</gene>
<dbReference type="Pfam" id="PF00149">
    <property type="entry name" value="Metallophos"/>
    <property type="match status" value="1"/>
</dbReference>
<comment type="catalytic activity">
    <reaction evidence="6">
        <text>O-phospho-L-seryl-[protein] + H2O = L-seryl-[protein] + phosphate</text>
        <dbReference type="Rhea" id="RHEA:20629"/>
        <dbReference type="Rhea" id="RHEA-COMP:9863"/>
        <dbReference type="Rhea" id="RHEA-COMP:11604"/>
        <dbReference type="ChEBI" id="CHEBI:15377"/>
        <dbReference type="ChEBI" id="CHEBI:29999"/>
        <dbReference type="ChEBI" id="CHEBI:43474"/>
        <dbReference type="ChEBI" id="CHEBI:83421"/>
        <dbReference type="EC" id="3.1.3.16"/>
    </reaction>
</comment>
<dbReference type="CDD" id="cd00144">
    <property type="entry name" value="MPP_PPP_family"/>
    <property type="match status" value="1"/>
</dbReference>
<evidence type="ECO:0000259" key="10">
    <source>
        <dbReference type="PROSITE" id="PS00125"/>
    </source>
</evidence>
<dbReference type="GeneID" id="94845329"/>
<evidence type="ECO:0000256" key="7">
    <source>
        <dbReference type="ARBA" id="ARBA00048336"/>
    </source>
</evidence>
<dbReference type="InterPro" id="IPR029052">
    <property type="entry name" value="Metallo-depent_PP-like"/>
</dbReference>
<evidence type="ECO:0000256" key="9">
    <source>
        <dbReference type="SAM" id="MobiDB-lite"/>
    </source>
</evidence>
<reference evidence="11" key="1">
    <citation type="submission" date="2016-10" db="EMBL/GenBank/DDBJ databases">
        <authorList>
            <person name="Benchimol M."/>
            <person name="Almeida L.G."/>
            <person name="Vasconcelos A.T."/>
            <person name="Perreira-Neves A."/>
            <person name="Rosa I.A."/>
            <person name="Tasca T."/>
            <person name="Bogo M.R."/>
            <person name="de Souza W."/>
        </authorList>
    </citation>
    <scope>NUCLEOTIDE SEQUENCE [LARGE SCALE GENOMIC DNA]</scope>
    <source>
        <strain evidence="11">K</strain>
    </source>
</reference>
<dbReference type="GO" id="GO:0046872">
    <property type="term" value="F:metal ion binding"/>
    <property type="evidence" value="ECO:0007669"/>
    <property type="project" value="UniProtKB-KW"/>
</dbReference>
<dbReference type="GO" id="GO:0004722">
    <property type="term" value="F:protein serine/threonine phosphatase activity"/>
    <property type="evidence" value="ECO:0007669"/>
    <property type="project" value="UniProtKB-EC"/>
</dbReference>
<feature type="compositionally biased region" description="Basic residues" evidence="9">
    <location>
        <begin position="530"/>
        <end position="540"/>
    </location>
</feature>
<comment type="cofactor">
    <cofactor evidence="1">
        <name>Mn(2+)</name>
        <dbReference type="ChEBI" id="CHEBI:29035"/>
    </cofactor>
</comment>
<dbReference type="PROSITE" id="PS00125">
    <property type="entry name" value="SER_THR_PHOSPHATASE"/>
    <property type="match status" value="1"/>
</dbReference>
<comment type="catalytic activity">
    <reaction evidence="7 8">
        <text>O-phospho-L-threonyl-[protein] + H2O = L-threonyl-[protein] + phosphate</text>
        <dbReference type="Rhea" id="RHEA:47004"/>
        <dbReference type="Rhea" id="RHEA-COMP:11060"/>
        <dbReference type="Rhea" id="RHEA-COMP:11605"/>
        <dbReference type="ChEBI" id="CHEBI:15377"/>
        <dbReference type="ChEBI" id="CHEBI:30013"/>
        <dbReference type="ChEBI" id="CHEBI:43474"/>
        <dbReference type="ChEBI" id="CHEBI:61977"/>
        <dbReference type="EC" id="3.1.3.16"/>
    </reaction>
</comment>
<dbReference type="AlphaFoldDB" id="A0A1J4JER9"/>
<evidence type="ECO:0000256" key="5">
    <source>
        <dbReference type="ARBA" id="ARBA00023211"/>
    </source>
</evidence>
<dbReference type="Gene3D" id="3.60.21.10">
    <property type="match status" value="1"/>
</dbReference>
<dbReference type="VEuPathDB" id="TrichDB:TRFO_36089"/>
<name>A0A1J4JER9_9EUKA</name>
<sequence>MIFREVLDLFNKAALDADAQDYANESTQLRLPILPLKLIEDIIDKATSIFSNESNLIRLSNNDEGRSPPSKGNGAIFNIRTNEKHSIEKVDKIQSEYDHIEKVDDSSQSSIEKVIVVGDLHGHILDLFRIFREVGLPPKNTFIFLGDLIDRGEFSTELIIYLFLLKINYKDKVYIIRGNHEFAVMALHNGFSNELFSIYRTESLQTSFFHAFSYIPLAVLYNDTILMVHGGIGPSIHDLQTIENIKRPIFDFNNESLVSLVWSDPDVKTETFSKSLRGTGFKFGEKALNDFLINNKLEMIVRAHECVESGFTEMFNGRLLTIFSASSYCGTSNNSSSVIIFTLNNSSSNEPNQSEDCFQNNVKNIIESNADINKNENVVFIENKFDSKEQSRDTKPKINYSTIRFPPLPYLRRTKATFFEPQLSATSIEIDSCICQPVKFGSGQLSPTSGACINSSPQPKKLTNAATITPGMRLPPLGRKMTLNGGIVIGSGRSLGRQAMKISVSETIPVKQSSSIARRKPAASADPFKKGKLRNGAARR</sequence>
<feature type="domain" description="Serine/threonine specific protein phosphatases" evidence="10">
    <location>
        <begin position="176"/>
        <end position="181"/>
    </location>
</feature>
<dbReference type="Proteomes" id="UP000179807">
    <property type="component" value="Unassembled WGS sequence"/>
</dbReference>
<protein>
    <recommendedName>
        <fullName evidence="8">Serine/threonine-protein phosphatase</fullName>
        <ecNumber evidence="8">3.1.3.16</ecNumber>
    </recommendedName>
</protein>
<keyword evidence="2" id="KW-0479">Metal-binding</keyword>
<keyword evidence="5" id="KW-0464">Manganese</keyword>
<evidence type="ECO:0000256" key="8">
    <source>
        <dbReference type="RuleBase" id="RU004273"/>
    </source>
</evidence>
<feature type="region of interest" description="Disordered" evidence="9">
    <location>
        <begin position="510"/>
        <end position="540"/>
    </location>
</feature>
<evidence type="ECO:0000313" key="12">
    <source>
        <dbReference type="Proteomes" id="UP000179807"/>
    </source>
</evidence>
<dbReference type="GO" id="GO:0005634">
    <property type="term" value="C:nucleus"/>
    <property type="evidence" value="ECO:0007669"/>
    <property type="project" value="TreeGrafter"/>
</dbReference>
<dbReference type="PANTHER" id="PTHR11668">
    <property type="entry name" value="SERINE/THREONINE PROTEIN PHOSPHATASE"/>
    <property type="match status" value="1"/>
</dbReference>
<dbReference type="SUPFAM" id="SSF56300">
    <property type="entry name" value="Metallo-dependent phosphatases"/>
    <property type="match status" value="1"/>
</dbReference>
<evidence type="ECO:0000313" key="11">
    <source>
        <dbReference type="EMBL" id="OHS97686.1"/>
    </source>
</evidence>
<dbReference type="SMART" id="SM00156">
    <property type="entry name" value="PP2Ac"/>
    <property type="match status" value="1"/>
</dbReference>
<dbReference type="InterPro" id="IPR006186">
    <property type="entry name" value="Ser/Thr-sp_prot-phosphatase"/>
</dbReference>
<evidence type="ECO:0000256" key="2">
    <source>
        <dbReference type="ARBA" id="ARBA00022723"/>
    </source>
</evidence>
<accession>A0A1J4JER9</accession>
<dbReference type="InterPro" id="IPR004843">
    <property type="entry name" value="Calcineurin-like_PHP"/>
</dbReference>
<dbReference type="PRINTS" id="PR00114">
    <property type="entry name" value="STPHPHTASE"/>
</dbReference>
<evidence type="ECO:0000256" key="4">
    <source>
        <dbReference type="ARBA" id="ARBA00022912"/>
    </source>
</evidence>